<accession>A0ABU0C5C3</accession>
<keyword evidence="7" id="KW-1185">Reference proteome</keyword>
<proteinExistence type="predicted"/>
<evidence type="ECO:0000313" key="6">
    <source>
        <dbReference type="EMBL" id="MDQ0325723.1"/>
    </source>
</evidence>
<dbReference type="EMBL" id="JAUSUK010000001">
    <property type="protein sequence ID" value="MDQ0325723.1"/>
    <property type="molecule type" value="Genomic_DNA"/>
</dbReference>
<dbReference type="Proteomes" id="UP001230253">
    <property type="component" value="Unassembled WGS sequence"/>
</dbReference>
<dbReference type="InterPro" id="IPR052951">
    <property type="entry name" value="Tellurite_res_ion_channel"/>
</dbReference>
<feature type="transmembrane region" description="Helical" evidence="5">
    <location>
        <begin position="260"/>
        <end position="280"/>
    </location>
</feature>
<dbReference type="PANTHER" id="PTHR37955:SF1">
    <property type="entry name" value="DEP DOMAIN-CONTAINING PROTEIN"/>
    <property type="match status" value="1"/>
</dbReference>
<feature type="transmembrane region" description="Helical" evidence="5">
    <location>
        <begin position="49"/>
        <end position="67"/>
    </location>
</feature>
<evidence type="ECO:0000256" key="4">
    <source>
        <dbReference type="ARBA" id="ARBA00023136"/>
    </source>
</evidence>
<feature type="transmembrane region" description="Helical" evidence="5">
    <location>
        <begin position="114"/>
        <end position="135"/>
    </location>
</feature>
<name>A0ABU0C5C3_9BRAD</name>
<dbReference type="InterPro" id="IPR038665">
    <property type="entry name" value="Voltage-dep_anion_channel_sf"/>
</dbReference>
<keyword evidence="2 5" id="KW-0812">Transmembrane</keyword>
<evidence type="ECO:0000256" key="3">
    <source>
        <dbReference type="ARBA" id="ARBA00022989"/>
    </source>
</evidence>
<feature type="transmembrane region" description="Helical" evidence="5">
    <location>
        <begin position="87"/>
        <end position="108"/>
    </location>
</feature>
<evidence type="ECO:0000256" key="2">
    <source>
        <dbReference type="ARBA" id="ARBA00022692"/>
    </source>
</evidence>
<feature type="transmembrane region" description="Helical" evidence="5">
    <location>
        <begin position="12"/>
        <end position="29"/>
    </location>
</feature>
<dbReference type="RefSeq" id="WP_307153894.1">
    <property type="nucleotide sequence ID" value="NZ_JAUSUK010000001.1"/>
</dbReference>
<dbReference type="CDD" id="cd09323">
    <property type="entry name" value="TDT_SLAC1_like"/>
    <property type="match status" value="1"/>
</dbReference>
<evidence type="ECO:0000313" key="7">
    <source>
        <dbReference type="Proteomes" id="UP001230253"/>
    </source>
</evidence>
<keyword evidence="4 5" id="KW-0472">Membrane</keyword>
<feature type="transmembrane region" description="Helical" evidence="5">
    <location>
        <begin position="230"/>
        <end position="248"/>
    </location>
</feature>
<organism evidence="6 7">
    <name type="scientific">Rhodopseudomonas julia</name>
    <dbReference type="NCBI Taxonomy" id="200617"/>
    <lineage>
        <taxon>Bacteria</taxon>
        <taxon>Pseudomonadati</taxon>
        <taxon>Pseudomonadota</taxon>
        <taxon>Alphaproteobacteria</taxon>
        <taxon>Hyphomicrobiales</taxon>
        <taxon>Nitrobacteraceae</taxon>
        <taxon>Rhodopseudomonas</taxon>
    </lineage>
</organism>
<dbReference type="Pfam" id="PF03595">
    <property type="entry name" value="SLAC1"/>
    <property type="match status" value="1"/>
</dbReference>
<comment type="caution">
    <text evidence="6">The sequence shown here is derived from an EMBL/GenBank/DDBJ whole genome shotgun (WGS) entry which is preliminary data.</text>
</comment>
<keyword evidence="3 5" id="KW-1133">Transmembrane helix</keyword>
<comment type="subcellular location">
    <subcellularLocation>
        <location evidence="1">Membrane</location>
        <topology evidence="1">Multi-pass membrane protein</topology>
    </subcellularLocation>
</comment>
<feature type="transmembrane region" description="Helical" evidence="5">
    <location>
        <begin position="147"/>
        <end position="167"/>
    </location>
</feature>
<evidence type="ECO:0000256" key="5">
    <source>
        <dbReference type="SAM" id="Phobius"/>
    </source>
</evidence>
<evidence type="ECO:0000256" key="1">
    <source>
        <dbReference type="ARBA" id="ARBA00004141"/>
    </source>
</evidence>
<gene>
    <name evidence="6" type="ORF">J2R99_001572</name>
</gene>
<feature type="transmembrane region" description="Helical" evidence="5">
    <location>
        <begin position="286"/>
        <end position="308"/>
    </location>
</feature>
<feature type="transmembrane region" description="Helical" evidence="5">
    <location>
        <begin position="203"/>
        <end position="224"/>
    </location>
</feature>
<feature type="transmembrane region" description="Helical" evidence="5">
    <location>
        <begin position="173"/>
        <end position="191"/>
    </location>
</feature>
<reference evidence="6 7" key="1">
    <citation type="submission" date="2023-07" db="EMBL/GenBank/DDBJ databases">
        <title>Genomic Encyclopedia of Type Strains, Phase IV (KMG-IV): sequencing the most valuable type-strain genomes for metagenomic binning, comparative biology and taxonomic classification.</title>
        <authorList>
            <person name="Goeker M."/>
        </authorList>
    </citation>
    <scope>NUCLEOTIDE SEQUENCE [LARGE SCALE GENOMIC DNA]</scope>
    <source>
        <strain evidence="6 7">DSM 11549</strain>
    </source>
</reference>
<dbReference type="Gene3D" id="1.50.10.150">
    <property type="entry name" value="Voltage-dependent anion channel"/>
    <property type="match status" value="1"/>
</dbReference>
<dbReference type="InterPro" id="IPR004695">
    <property type="entry name" value="SLAC1/Mae1/Ssu1/TehA"/>
</dbReference>
<sequence length="323" mass="35119">MSDISLPEHTRLGQFPISFFAIVMGLSGLTLTLRACEHALALDGRVSSWALYGTVAVFAVIALQYALKLSFHPRDVVEEWAHPVRIAFFPTISISLLLMATAAAPVWPEVARPVWIAGAAAQAVLSLSVIANWIGHRPFEHVHLNPAWFIPAVGNIIVPLAGVEFGFVEVSWLFFSAGLIFWLVLLTLVVNRLIFHDPLPGRLVPTLVILIAPPAVAFIAYLRLEGEVDGFARILINVGYVFALVVLTQVPKLARLPFALSWWALSFPVAALAVASLLFAETAGSVFHLWIGFLLAGLLCLIVAVLALRTALAIQGKEICRPE</sequence>
<protein>
    <submittedName>
        <fullName evidence="6">Tellurite resistance protein</fullName>
    </submittedName>
</protein>
<dbReference type="PANTHER" id="PTHR37955">
    <property type="entry name" value="TELLURITE RESISTANCE PROTEIN TEHA"/>
    <property type="match status" value="1"/>
</dbReference>